<name>A0A0B7N716_9FUNG</name>
<comment type="similarity">
    <text evidence="1">Belongs to the TTI2 family.</text>
</comment>
<sequence length="315" mass="36047">MDEFIESYCSCETSSKASHIIEQHVTDILCNTLQPVFKKQVSIHPNLSKRLPSRYGSKNLDIHEDQQWKNGFYVELLLWLLENLSVGALPGTQQLQDNLQLIIPPVLIILDDYDVEYKEKGVDLLQMTIHKLEPQYISKFGLDNVFLEDRDIPLLRATYPCILLLIATKKQEQARFNLFERVLKDGILTGFRYAGQKIKFLPILLKPIPTLYNELGSFGVQYLKALMPALCAAMSMTSSHNPIIKEINQLAATSLIAIIKKCWPCIPSYRGLIMQSMAKTWTCYFAAKGKYTALHYFYLELTCGTYIQMKPCAKH</sequence>
<organism evidence="2 3">
    <name type="scientific">Parasitella parasitica</name>
    <dbReference type="NCBI Taxonomy" id="35722"/>
    <lineage>
        <taxon>Eukaryota</taxon>
        <taxon>Fungi</taxon>
        <taxon>Fungi incertae sedis</taxon>
        <taxon>Mucoromycota</taxon>
        <taxon>Mucoromycotina</taxon>
        <taxon>Mucoromycetes</taxon>
        <taxon>Mucorales</taxon>
        <taxon>Mucorineae</taxon>
        <taxon>Mucoraceae</taxon>
        <taxon>Parasitella</taxon>
    </lineage>
</organism>
<evidence type="ECO:0000256" key="1">
    <source>
        <dbReference type="ARBA" id="ARBA00034736"/>
    </source>
</evidence>
<dbReference type="PANTHER" id="PTHR32226">
    <property type="entry name" value="TELO2-INTERACTING PROTEIN 2"/>
    <property type="match status" value="1"/>
</dbReference>
<accession>A0A0B7N716</accession>
<dbReference type="STRING" id="35722.A0A0B7N716"/>
<dbReference type="InterPro" id="IPR016024">
    <property type="entry name" value="ARM-type_fold"/>
</dbReference>
<gene>
    <name evidence="2" type="primary">PARPA_05030.1 scaffold 16172</name>
</gene>
<dbReference type="SUPFAM" id="SSF48371">
    <property type="entry name" value="ARM repeat"/>
    <property type="match status" value="1"/>
</dbReference>
<evidence type="ECO:0000313" key="2">
    <source>
        <dbReference type="EMBL" id="CEP11213.1"/>
    </source>
</evidence>
<dbReference type="Pfam" id="PF10521">
    <property type="entry name" value="Tti2"/>
    <property type="match status" value="1"/>
</dbReference>
<dbReference type="GO" id="GO:0110078">
    <property type="term" value="C:TTT Hsp90 cochaperone complex"/>
    <property type="evidence" value="ECO:0007669"/>
    <property type="project" value="InterPro"/>
</dbReference>
<keyword evidence="3" id="KW-1185">Reference proteome</keyword>
<dbReference type="EMBL" id="LN725854">
    <property type="protein sequence ID" value="CEP11213.1"/>
    <property type="molecule type" value="Genomic_DNA"/>
</dbReference>
<reference evidence="2 3" key="1">
    <citation type="submission" date="2014-09" db="EMBL/GenBank/DDBJ databases">
        <authorList>
            <person name="Ellenberger Sabrina"/>
        </authorList>
    </citation>
    <scope>NUCLEOTIDE SEQUENCE [LARGE SCALE GENOMIC DNA]</scope>
    <source>
        <strain evidence="2 3">CBS 412.66</strain>
    </source>
</reference>
<dbReference type="GO" id="GO:0005634">
    <property type="term" value="C:nucleus"/>
    <property type="evidence" value="ECO:0007669"/>
    <property type="project" value="TreeGrafter"/>
</dbReference>
<evidence type="ECO:0000313" key="3">
    <source>
        <dbReference type="Proteomes" id="UP000054107"/>
    </source>
</evidence>
<dbReference type="GO" id="GO:0005829">
    <property type="term" value="C:cytosol"/>
    <property type="evidence" value="ECO:0007669"/>
    <property type="project" value="TreeGrafter"/>
</dbReference>
<dbReference type="OrthoDB" id="6417021at2759"/>
<dbReference type="AlphaFoldDB" id="A0A0B7N716"/>
<dbReference type="InterPro" id="IPR018870">
    <property type="entry name" value="Tti2"/>
</dbReference>
<dbReference type="PANTHER" id="PTHR32226:SF2">
    <property type="entry name" value="TELO2-INTERACTING PROTEIN 2"/>
    <property type="match status" value="1"/>
</dbReference>
<proteinExistence type="inferred from homology"/>
<protein>
    <submittedName>
        <fullName evidence="2">Uncharacterized protein</fullName>
    </submittedName>
</protein>
<dbReference type="Proteomes" id="UP000054107">
    <property type="component" value="Unassembled WGS sequence"/>
</dbReference>